<dbReference type="InterPro" id="IPR011989">
    <property type="entry name" value="ARM-like"/>
</dbReference>
<dbReference type="SUPFAM" id="SSF48371">
    <property type="entry name" value="ARM repeat"/>
    <property type="match status" value="1"/>
</dbReference>
<reference evidence="1 2" key="1">
    <citation type="submission" date="2022-09" db="EMBL/GenBank/DDBJ databases">
        <authorList>
            <person name="Palmer J.M."/>
        </authorList>
    </citation>
    <scope>NUCLEOTIDE SEQUENCE [LARGE SCALE GENOMIC DNA]</scope>
    <source>
        <strain evidence="1 2">DSM 7382</strain>
    </source>
</reference>
<gene>
    <name evidence="1" type="ORF">QCA50_003180</name>
</gene>
<dbReference type="EMBL" id="JASBNA010000003">
    <property type="protein sequence ID" value="KAK7693611.1"/>
    <property type="molecule type" value="Genomic_DNA"/>
</dbReference>
<accession>A0AAW0GLK8</accession>
<organism evidence="1 2">
    <name type="scientific">Cerrena zonata</name>
    <dbReference type="NCBI Taxonomy" id="2478898"/>
    <lineage>
        <taxon>Eukaryota</taxon>
        <taxon>Fungi</taxon>
        <taxon>Dikarya</taxon>
        <taxon>Basidiomycota</taxon>
        <taxon>Agaricomycotina</taxon>
        <taxon>Agaricomycetes</taxon>
        <taxon>Polyporales</taxon>
        <taxon>Cerrenaceae</taxon>
        <taxon>Cerrena</taxon>
    </lineage>
</organism>
<dbReference type="GO" id="GO:0005085">
    <property type="term" value="F:guanyl-nucleotide exchange factor activity"/>
    <property type="evidence" value="ECO:0007669"/>
    <property type="project" value="InterPro"/>
</dbReference>
<evidence type="ECO:0000313" key="1">
    <source>
        <dbReference type="EMBL" id="KAK7693611.1"/>
    </source>
</evidence>
<sequence length="763" mass="82469">MSISSTSRNASKLGDLLAQLPLNQPDQWKEIESTAQTLANDLRVKDIEQQTTLGRTLLPQTLTSLLKGAIVDGSIPEGDQKNAVNEILRVAANLCMDHDENRGALLESGFPQTVVCVLESYAEELEPANRAPLPLSIPDLRIVKTCVGALLNLSLGFEPVQTRLVSLEAALTILKLTIAIYPPGSWLHETHTPSEDPEDPETASVLEAWSLRSSLAAWALRAISELREEEDDSSRGNLPPRQTFTTDALPYLVRPLAAFVPPYPPIPPLFSTLSSRKSLVQTDFDILGEACGLLESLALDVEEIRLSLARGFSFPAEHGGVACLTDMLTFVDRGDYAPYWVSSSPASPSNSDPERAAKEKAFDICKAAIIKSIVEVAGDEKNIDVIWDDSEVDQGKPGGEFVQHMVQWLRTHKTLRESNRDDLIMCSTLSLGNLVRRDAHASAIINPPISLAPDLAEVLSPELNIKVKHGIIGLLKHLAQSSSNRPILGEARIIQQLAASEIWSDKADMVETVQVTAIGVAKHLCHTSIQNCFAIVLPENGQDPATTALQQILALGRRSDSVAVKSEGTRVIVNVVKTLWSHDQKDTSIAQKRKDAMQLIVNPQCAAALAQLIGRSKKYPMLVSEGVVALTLMSTHKDGGVIVLDSIMNPLPSEMSARGGTAPISAGGPLTGNGIDSPIVGPRRALDRLVAILRSSSPPIAAEVRANVCALVGHLGRKGVVPEDRARDLQHLKESLREILENATKEENQVAIAAKRALDAWAV</sequence>
<dbReference type="PANTHER" id="PTHR10957">
    <property type="entry name" value="RAP1 GTPASE-GDP DISSOCIATION STIMULATOR 1"/>
    <property type="match status" value="1"/>
</dbReference>
<keyword evidence="2" id="KW-1185">Reference proteome</keyword>
<evidence type="ECO:0000313" key="2">
    <source>
        <dbReference type="Proteomes" id="UP001385951"/>
    </source>
</evidence>
<name>A0AAW0GLK8_9APHY</name>
<dbReference type="InterPro" id="IPR016024">
    <property type="entry name" value="ARM-type_fold"/>
</dbReference>
<dbReference type="Proteomes" id="UP001385951">
    <property type="component" value="Unassembled WGS sequence"/>
</dbReference>
<dbReference type="Gene3D" id="1.25.10.10">
    <property type="entry name" value="Leucine-rich Repeat Variant"/>
    <property type="match status" value="2"/>
</dbReference>
<dbReference type="AlphaFoldDB" id="A0AAW0GLK8"/>
<dbReference type="InterPro" id="IPR040144">
    <property type="entry name" value="RAP1GDS1"/>
</dbReference>
<proteinExistence type="predicted"/>
<protein>
    <submittedName>
        <fullName evidence="1">Uncharacterized protein</fullName>
    </submittedName>
</protein>
<comment type="caution">
    <text evidence="1">The sequence shown here is derived from an EMBL/GenBank/DDBJ whole genome shotgun (WGS) entry which is preliminary data.</text>
</comment>